<dbReference type="AlphaFoldDB" id="A0A7L4ZHK0"/>
<comment type="similarity">
    <text evidence="2">Belongs to the nucleobase:cation symporter-2 (NCS2) (TC 2.A.40) family. Azg-like subfamily.</text>
</comment>
<evidence type="ECO:0000256" key="6">
    <source>
        <dbReference type="ARBA" id="ARBA00023136"/>
    </source>
</evidence>
<dbReference type="Pfam" id="PF00860">
    <property type="entry name" value="Xan_ur_permease"/>
    <property type="match status" value="1"/>
</dbReference>
<feature type="transmembrane region" description="Helical" evidence="7">
    <location>
        <begin position="347"/>
        <end position="368"/>
    </location>
</feature>
<feature type="transmembrane region" description="Helical" evidence="7">
    <location>
        <begin position="426"/>
        <end position="445"/>
    </location>
</feature>
<keyword evidence="9" id="KW-1185">Reference proteome</keyword>
<name>A0A7L4ZHK0_9FLAO</name>
<evidence type="ECO:0000256" key="7">
    <source>
        <dbReference type="SAM" id="Phobius"/>
    </source>
</evidence>
<dbReference type="EMBL" id="CP019288">
    <property type="protein sequence ID" value="QHI35961.1"/>
    <property type="molecule type" value="Genomic_DNA"/>
</dbReference>
<dbReference type="GO" id="GO:0012505">
    <property type="term" value="C:endomembrane system"/>
    <property type="evidence" value="ECO:0007669"/>
    <property type="project" value="UniProtKB-SubCell"/>
</dbReference>
<feature type="transmembrane region" description="Helical" evidence="7">
    <location>
        <begin position="170"/>
        <end position="188"/>
    </location>
</feature>
<evidence type="ECO:0000256" key="4">
    <source>
        <dbReference type="ARBA" id="ARBA00022692"/>
    </source>
</evidence>
<evidence type="ECO:0000313" key="8">
    <source>
        <dbReference type="EMBL" id="QHI35961.1"/>
    </source>
</evidence>
<feature type="transmembrane region" description="Helical" evidence="7">
    <location>
        <begin position="388"/>
        <end position="414"/>
    </location>
</feature>
<feature type="transmembrane region" description="Helical" evidence="7">
    <location>
        <begin position="106"/>
        <end position="122"/>
    </location>
</feature>
<gene>
    <name evidence="8" type="primary">adeQ</name>
    <name evidence="8" type="ORF">IMCC3317_13090</name>
</gene>
<feature type="transmembrane region" description="Helical" evidence="7">
    <location>
        <begin position="48"/>
        <end position="70"/>
    </location>
</feature>
<proteinExistence type="inferred from homology"/>
<dbReference type="KEGG" id="kan:IMCC3317_13090"/>
<accession>A0A7L4ZHK0</accession>
<keyword evidence="5 7" id="KW-1133">Transmembrane helix</keyword>
<feature type="transmembrane region" description="Helical" evidence="7">
    <location>
        <begin position="247"/>
        <end position="268"/>
    </location>
</feature>
<sequence length="446" mass="48439">MKRKIEKYFGIKEKGSSINVELLAGLSTFMSLAYIVVVNPAILSEGGINKSAVFFATIIVSGVFTIIMGLKAKLPFALAPGLEMDAYVAFYIVGVLGFSWQQGLAIVFYSTLIFFILSYRGIRKKIIESIPENMKHALAASVGMFLVMIGLKLSNIVAFEGASPIGIGDLTGKGAITLYIGLLVIIILEKVLKFKGSILLSIIAMAIYANFVGIADDMKPAEFSMEMFSAVGSFWSGMDVILDPRSWAPILILFLVDFYGSVAKIIGLTVNTDILSKKGSKNEKIDNGLYVDGFAALVSPIIGTSSVTTFVESSVGIKEGGRTGLTAVTTGVLLLSCIFLTPLIKFVPVVATSSALIWVGLWLMPNGMIKFLSDDDTIWKRFVRSDKIILALMLLVVLLSFSLQYALIIGYVGYVIHEFIKYKKANIYLVASMIVLIIGTIAQWLT</sequence>
<evidence type="ECO:0000256" key="2">
    <source>
        <dbReference type="ARBA" id="ARBA00005697"/>
    </source>
</evidence>
<protein>
    <submittedName>
        <fullName evidence="8">Adenine permease AdeQ</fullName>
    </submittedName>
</protein>
<dbReference type="GO" id="GO:0005886">
    <property type="term" value="C:plasma membrane"/>
    <property type="evidence" value="ECO:0007669"/>
    <property type="project" value="TreeGrafter"/>
</dbReference>
<evidence type="ECO:0000256" key="3">
    <source>
        <dbReference type="ARBA" id="ARBA00022448"/>
    </source>
</evidence>
<dbReference type="PANTHER" id="PTHR43337">
    <property type="entry name" value="XANTHINE/URACIL PERMEASE C887.17-RELATED"/>
    <property type="match status" value="1"/>
</dbReference>
<organism evidence="8 9">
    <name type="scientific">Kordia antarctica</name>
    <dbReference type="NCBI Taxonomy" id="1218801"/>
    <lineage>
        <taxon>Bacteria</taxon>
        <taxon>Pseudomonadati</taxon>
        <taxon>Bacteroidota</taxon>
        <taxon>Flavobacteriia</taxon>
        <taxon>Flavobacteriales</taxon>
        <taxon>Flavobacteriaceae</taxon>
        <taxon>Kordia</taxon>
    </lineage>
</organism>
<evidence type="ECO:0000256" key="1">
    <source>
        <dbReference type="ARBA" id="ARBA00004127"/>
    </source>
</evidence>
<feature type="transmembrane region" description="Helical" evidence="7">
    <location>
        <begin position="323"/>
        <end position="340"/>
    </location>
</feature>
<evidence type="ECO:0000313" key="9">
    <source>
        <dbReference type="Proteomes" id="UP000464657"/>
    </source>
</evidence>
<feature type="transmembrane region" description="Helical" evidence="7">
    <location>
        <begin position="134"/>
        <end position="158"/>
    </location>
</feature>
<dbReference type="GO" id="GO:0005345">
    <property type="term" value="F:purine nucleobase transmembrane transporter activity"/>
    <property type="evidence" value="ECO:0007669"/>
    <property type="project" value="TreeGrafter"/>
</dbReference>
<feature type="transmembrane region" description="Helical" evidence="7">
    <location>
        <begin position="197"/>
        <end position="215"/>
    </location>
</feature>
<dbReference type="OrthoDB" id="9808458at2"/>
<dbReference type="InterPro" id="IPR006043">
    <property type="entry name" value="NCS2"/>
</dbReference>
<feature type="transmembrane region" description="Helical" evidence="7">
    <location>
        <begin position="289"/>
        <end position="311"/>
    </location>
</feature>
<comment type="subcellular location">
    <subcellularLocation>
        <location evidence="1">Endomembrane system</location>
        <topology evidence="1">Multi-pass membrane protein</topology>
    </subcellularLocation>
</comment>
<dbReference type="InterPro" id="IPR045018">
    <property type="entry name" value="Azg-like"/>
</dbReference>
<dbReference type="PANTHER" id="PTHR43337:SF1">
    <property type="entry name" value="XANTHINE_URACIL PERMEASE C887.17-RELATED"/>
    <property type="match status" value="1"/>
</dbReference>
<feature type="transmembrane region" description="Helical" evidence="7">
    <location>
        <begin position="82"/>
        <end position="100"/>
    </location>
</feature>
<feature type="transmembrane region" description="Helical" evidence="7">
    <location>
        <begin position="20"/>
        <end position="42"/>
    </location>
</feature>
<dbReference type="RefSeq" id="WP_160128696.1">
    <property type="nucleotide sequence ID" value="NZ_CP019288.1"/>
</dbReference>
<reference evidence="8 9" key="1">
    <citation type="journal article" date="2013" name="Int. J. Syst. Evol. Microbiol.">
        <title>Kordia antarctica sp. nov., isolated from Antarctic seawater.</title>
        <authorList>
            <person name="Baek K."/>
            <person name="Choi A."/>
            <person name="Kang I."/>
            <person name="Lee K."/>
            <person name="Cho J.C."/>
        </authorList>
    </citation>
    <scope>NUCLEOTIDE SEQUENCE [LARGE SCALE GENOMIC DNA]</scope>
    <source>
        <strain evidence="8 9">IMCC3317</strain>
    </source>
</reference>
<evidence type="ECO:0000256" key="5">
    <source>
        <dbReference type="ARBA" id="ARBA00022989"/>
    </source>
</evidence>
<keyword evidence="3" id="KW-0813">Transport</keyword>
<keyword evidence="4 7" id="KW-0812">Transmembrane</keyword>
<keyword evidence="6 7" id="KW-0472">Membrane</keyword>
<dbReference type="Proteomes" id="UP000464657">
    <property type="component" value="Chromosome"/>
</dbReference>